<dbReference type="EMBL" id="BMNZ01000004">
    <property type="protein sequence ID" value="GGM98085.1"/>
    <property type="molecule type" value="Genomic_DNA"/>
</dbReference>
<protein>
    <submittedName>
        <fullName evidence="2">Uncharacterized protein</fullName>
    </submittedName>
</protein>
<keyword evidence="1" id="KW-1133">Transmembrane helix</keyword>
<feature type="transmembrane region" description="Helical" evidence="1">
    <location>
        <begin position="47"/>
        <end position="66"/>
    </location>
</feature>
<accession>A0ABQ2I593</accession>
<evidence type="ECO:0000313" key="3">
    <source>
        <dbReference type="Proteomes" id="UP000623461"/>
    </source>
</evidence>
<feature type="transmembrane region" description="Helical" evidence="1">
    <location>
        <begin position="12"/>
        <end position="35"/>
    </location>
</feature>
<dbReference type="Proteomes" id="UP000623461">
    <property type="component" value="Unassembled WGS sequence"/>
</dbReference>
<evidence type="ECO:0000256" key="1">
    <source>
        <dbReference type="SAM" id="Phobius"/>
    </source>
</evidence>
<feature type="transmembrane region" description="Helical" evidence="1">
    <location>
        <begin position="86"/>
        <end position="106"/>
    </location>
</feature>
<sequence length="152" mass="17036">MTAHVRKARWLRLGWAAVDALIWFAMLFAALWIRLDFSIDDSYLRGTATFALAAMIGQLVVGYIVGPYSISHLLGSFEEIVELTTTTAIVTTVLFLWSLMTAPIVIPRGCPADRRRSRHRHDVCPALHRAHRALAQGHADGSRAPRHRPRRG</sequence>
<dbReference type="RefSeq" id="WP_229674982.1">
    <property type="nucleotide sequence ID" value="NZ_BMNZ01000004.1"/>
</dbReference>
<gene>
    <name evidence="2" type="ORF">GCM10009721_26400</name>
</gene>
<keyword evidence="3" id="KW-1185">Reference proteome</keyword>
<evidence type="ECO:0000313" key="2">
    <source>
        <dbReference type="EMBL" id="GGM98085.1"/>
    </source>
</evidence>
<comment type="caution">
    <text evidence="2">The sequence shown here is derived from an EMBL/GenBank/DDBJ whole genome shotgun (WGS) entry which is preliminary data.</text>
</comment>
<name>A0ABQ2I593_9MICO</name>
<keyword evidence="1" id="KW-0812">Transmembrane</keyword>
<reference evidence="3" key="1">
    <citation type="journal article" date="2019" name="Int. J. Syst. Evol. Microbiol.">
        <title>The Global Catalogue of Microorganisms (GCM) 10K type strain sequencing project: providing services to taxonomists for standard genome sequencing and annotation.</title>
        <authorList>
            <consortium name="The Broad Institute Genomics Platform"/>
            <consortium name="The Broad Institute Genome Sequencing Center for Infectious Disease"/>
            <person name="Wu L."/>
            <person name="Ma J."/>
        </authorList>
    </citation>
    <scope>NUCLEOTIDE SEQUENCE [LARGE SCALE GENOMIC DNA]</scope>
    <source>
        <strain evidence="3">JCM 1365</strain>
    </source>
</reference>
<organism evidence="2 3">
    <name type="scientific">Terrabacter tumescens</name>
    <dbReference type="NCBI Taxonomy" id="60443"/>
    <lineage>
        <taxon>Bacteria</taxon>
        <taxon>Bacillati</taxon>
        <taxon>Actinomycetota</taxon>
        <taxon>Actinomycetes</taxon>
        <taxon>Micrococcales</taxon>
        <taxon>Intrasporangiaceae</taxon>
        <taxon>Terrabacter</taxon>
    </lineage>
</organism>
<keyword evidence="1" id="KW-0472">Membrane</keyword>
<proteinExistence type="predicted"/>